<feature type="signal peptide" evidence="1">
    <location>
        <begin position="1"/>
        <end position="15"/>
    </location>
</feature>
<organism evidence="2 3">
    <name type="scientific">Pristionchus fissidentatus</name>
    <dbReference type="NCBI Taxonomy" id="1538716"/>
    <lineage>
        <taxon>Eukaryota</taxon>
        <taxon>Metazoa</taxon>
        <taxon>Ecdysozoa</taxon>
        <taxon>Nematoda</taxon>
        <taxon>Chromadorea</taxon>
        <taxon>Rhabditida</taxon>
        <taxon>Rhabditina</taxon>
        <taxon>Diplogasteromorpha</taxon>
        <taxon>Diplogasteroidea</taxon>
        <taxon>Neodiplogasteridae</taxon>
        <taxon>Pristionchus</taxon>
    </lineage>
</organism>
<reference evidence="2" key="1">
    <citation type="submission" date="2023-10" db="EMBL/GenBank/DDBJ databases">
        <title>Genome assembly of Pristionchus species.</title>
        <authorList>
            <person name="Yoshida K."/>
            <person name="Sommer R.J."/>
        </authorList>
    </citation>
    <scope>NUCLEOTIDE SEQUENCE</scope>
    <source>
        <strain evidence="2">RS5133</strain>
    </source>
</reference>
<accession>A0AAV5WSA2</accession>
<feature type="chain" id="PRO_5043327533" evidence="1">
    <location>
        <begin position="16"/>
        <end position="150"/>
    </location>
</feature>
<keyword evidence="3" id="KW-1185">Reference proteome</keyword>
<dbReference type="Proteomes" id="UP001432322">
    <property type="component" value="Unassembled WGS sequence"/>
</dbReference>
<feature type="non-terminal residue" evidence="2">
    <location>
        <position position="1"/>
    </location>
</feature>
<evidence type="ECO:0000313" key="2">
    <source>
        <dbReference type="EMBL" id="GMT34475.1"/>
    </source>
</evidence>
<keyword evidence="1" id="KW-0732">Signal</keyword>
<evidence type="ECO:0000256" key="1">
    <source>
        <dbReference type="SAM" id="SignalP"/>
    </source>
</evidence>
<name>A0AAV5WSA2_9BILA</name>
<proteinExistence type="predicted"/>
<evidence type="ECO:0000313" key="3">
    <source>
        <dbReference type="Proteomes" id="UP001432322"/>
    </source>
</evidence>
<dbReference type="EMBL" id="BTSY01000006">
    <property type="protein sequence ID" value="GMT34475.1"/>
    <property type="molecule type" value="Genomic_DNA"/>
</dbReference>
<sequence length="150" mass="17104">VLLLTTFALFSLCHCAPIKDATHSVDPVGKLPIEAINEFWALGIDNTILGEQKFNVLKQWMAKWSLTVAERAKRLLGRMSIMANATAVFAKSRSQENALTLVEVATRMSRYESHMMNRFALHFVNEVEEEYGIPHHFNAKEQIMIDQDRV</sequence>
<protein>
    <submittedName>
        <fullName evidence="2">Uncharacterized protein</fullName>
    </submittedName>
</protein>
<comment type="caution">
    <text evidence="2">The sequence shown here is derived from an EMBL/GenBank/DDBJ whole genome shotgun (WGS) entry which is preliminary data.</text>
</comment>
<dbReference type="AlphaFoldDB" id="A0AAV5WSA2"/>
<gene>
    <name evidence="2" type="ORF">PFISCL1PPCAC_25772</name>
</gene>